<proteinExistence type="predicted"/>
<dbReference type="EMBL" id="SMKU01000336">
    <property type="protein sequence ID" value="TDD68573.1"/>
    <property type="molecule type" value="Genomic_DNA"/>
</dbReference>
<evidence type="ECO:0000313" key="2">
    <source>
        <dbReference type="Proteomes" id="UP000294513"/>
    </source>
</evidence>
<evidence type="ECO:0000313" key="1">
    <source>
        <dbReference type="EMBL" id="TDD68573.1"/>
    </source>
</evidence>
<accession>A0A4R5A8R7</accession>
<protein>
    <submittedName>
        <fullName evidence="1">Uncharacterized protein</fullName>
    </submittedName>
</protein>
<dbReference type="Proteomes" id="UP000294513">
    <property type="component" value="Unassembled WGS sequence"/>
</dbReference>
<reference evidence="1 2" key="1">
    <citation type="submission" date="2019-03" db="EMBL/GenBank/DDBJ databases">
        <title>Draft genome sequences of novel Actinobacteria.</title>
        <authorList>
            <person name="Sahin N."/>
            <person name="Ay H."/>
            <person name="Saygin H."/>
        </authorList>
    </citation>
    <scope>NUCLEOTIDE SEQUENCE [LARGE SCALE GENOMIC DNA]</scope>
    <source>
        <strain evidence="1 2">H3C3</strain>
    </source>
</reference>
<keyword evidence="2" id="KW-1185">Reference proteome</keyword>
<gene>
    <name evidence="1" type="ORF">E1298_38225</name>
</gene>
<organism evidence="1 2">
    <name type="scientific">Actinomadura rubrisoli</name>
    <dbReference type="NCBI Taxonomy" id="2530368"/>
    <lineage>
        <taxon>Bacteria</taxon>
        <taxon>Bacillati</taxon>
        <taxon>Actinomycetota</taxon>
        <taxon>Actinomycetes</taxon>
        <taxon>Streptosporangiales</taxon>
        <taxon>Thermomonosporaceae</taxon>
        <taxon>Actinomadura</taxon>
    </lineage>
</organism>
<sequence>MPPTVRFVPYRVNTPHGAPVRLDFHPDGLIVVRVHPKLNLTDVCDTFTWYGTRIMNSRLWSHRTAAGPLSVLYTTDDTLPRDQPVEYDGEDGPATVRLRADLDLDEALGRLMPMLSAGMNEFWNLAPSRLGTWCRICGAPLDENGVCFVC</sequence>
<name>A0A4R5A8R7_9ACTN</name>
<comment type="caution">
    <text evidence="1">The sequence shown here is derived from an EMBL/GenBank/DDBJ whole genome shotgun (WGS) entry which is preliminary data.</text>
</comment>
<dbReference type="AlphaFoldDB" id="A0A4R5A8R7"/>
<dbReference type="RefSeq" id="WP_131902234.1">
    <property type="nucleotide sequence ID" value="NZ_SMKU01000336.1"/>
</dbReference>